<dbReference type="Proteomes" id="UP000051295">
    <property type="component" value="Unassembled WGS sequence"/>
</dbReference>
<dbReference type="InterPro" id="IPR002639">
    <property type="entry name" value="UreF"/>
</dbReference>
<keyword evidence="1 3" id="KW-0996">Nickel insertion</keyword>
<dbReference type="RefSeq" id="WP_057791207.1">
    <property type="nucleotide sequence ID" value="NZ_LAXJ01000003.1"/>
</dbReference>
<evidence type="ECO:0000313" key="5">
    <source>
        <dbReference type="Proteomes" id="UP000051295"/>
    </source>
</evidence>
<dbReference type="OrthoDB" id="9798772at2"/>
<dbReference type="InterPro" id="IPR038277">
    <property type="entry name" value="UreF_sf"/>
</dbReference>
<dbReference type="HAMAP" id="MF_01385">
    <property type="entry name" value="UreF"/>
    <property type="match status" value="1"/>
</dbReference>
<organism evidence="4 5">
    <name type="scientific">Roseovarius atlanticus</name>
    <dbReference type="NCBI Taxonomy" id="1641875"/>
    <lineage>
        <taxon>Bacteria</taxon>
        <taxon>Pseudomonadati</taxon>
        <taxon>Pseudomonadota</taxon>
        <taxon>Alphaproteobacteria</taxon>
        <taxon>Rhodobacterales</taxon>
        <taxon>Roseobacteraceae</taxon>
        <taxon>Roseovarius</taxon>
    </lineage>
</organism>
<comment type="subunit">
    <text evidence="3">UreD, UreF and UreG form a complex that acts as a GTP-hydrolysis-dependent molecular chaperone, activating the urease apoprotein by helping to assemble the nickel containing metallocenter of UreC. The UreE protein probably delivers the nickel.</text>
</comment>
<protein>
    <recommendedName>
        <fullName evidence="3">Urease accessory protein UreF</fullName>
    </recommendedName>
</protein>
<dbReference type="Pfam" id="PF01730">
    <property type="entry name" value="UreF"/>
    <property type="match status" value="1"/>
</dbReference>
<name>A0A0T5NYU7_9RHOB</name>
<keyword evidence="3" id="KW-0963">Cytoplasm</keyword>
<dbReference type="GO" id="GO:0016151">
    <property type="term" value="F:nickel cation binding"/>
    <property type="evidence" value="ECO:0007669"/>
    <property type="project" value="UniProtKB-UniRule"/>
</dbReference>
<reference evidence="4 5" key="1">
    <citation type="submission" date="2015-04" db="EMBL/GenBank/DDBJ databases">
        <title>The draft genome sequence of Roseovarius sp.R12b.</title>
        <authorList>
            <person name="Li G."/>
            <person name="Lai Q."/>
            <person name="Shao Z."/>
            <person name="Yan P."/>
        </authorList>
    </citation>
    <scope>NUCLEOTIDE SEQUENCE [LARGE SCALE GENOMIC DNA]</scope>
    <source>
        <strain evidence="4 5">R12B</strain>
    </source>
</reference>
<accession>A0A0T5NYU7</accession>
<gene>
    <name evidence="3" type="primary">ureF</name>
    <name evidence="4" type="ORF">XM53_05870</name>
</gene>
<sequence>MPTDARLLTLTQWLSPSYPIGAFAWSHGVEQAIAEGRIADAAGLEAWLRTCLREGSGRSDAIWLRLAAGAGDVHDLDAEARAFAPSSERLAETVRQGAAFVRTTNAVWELDLPKLVLPVAVGRAVRIRALEPDAAVLLYVQAFASNLVSAALRLMPLGQTEGQQVLAALQDDIMSLEAETRGATRDDIFSNAFLSDIASMRHETLEPRLFQS</sequence>
<comment type="similarity">
    <text evidence="3">Belongs to the UreF family.</text>
</comment>
<dbReference type="PIRSF" id="PIRSF009467">
    <property type="entry name" value="Ureas_acces_UreF"/>
    <property type="match status" value="1"/>
</dbReference>
<comment type="subcellular location">
    <subcellularLocation>
        <location evidence="3">Cytoplasm</location>
    </subcellularLocation>
</comment>
<dbReference type="STRING" id="1641875.XM53_05870"/>
<keyword evidence="2 3" id="KW-0143">Chaperone</keyword>
<dbReference type="Gene3D" id="1.10.4190.10">
    <property type="entry name" value="Urease accessory protein UreF"/>
    <property type="match status" value="1"/>
</dbReference>
<evidence type="ECO:0000256" key="1">
    <source>
        <dbReference type="ARBA" id="ARBA00022988"/>
    </source>
</evidence>
<comment type="caution">
    <text evidence="4">The sequence shown here is derived from an EMBL/GenBank/DDBJ whole genome shotgun (WGS) entry which is preliminary data.</text>
</comment>
<dbReference type="GO" id="GO:0005737">
    <property type="term" value="C:cytoplasm"/>
    <property type="evidence" value="ECO:0007669"/>
    <property type="project" value="UniProtKB-SubCell"/>
</dbReference>
<dbReference type="AlphaFoldDB" id="A0A0T5NYU7"/>
<comment type="function">
    <text evidence="3">Required for maturation of urease via the functional incorporation of the urease nickel metallocenter.</text>
</comment>
<keyword evidence="5" id="KW-1185">Reference proteome</keyword>
<evidence type="ECO:0000256" key="3">
    <source>
        <dbReference type="HAMAP-Rule" id="MF_01385"/>
    </source>
</evidence>
<evidence type="ECO:0000256" key="2">
    <source>
        <dbReference type="ARBA" id="ARBA00023186"/>
    </source>
</evidence>
<dbReference type="PANTHER" id="PTHR33620">
    <property type="entry name" value="UREASE ACCESSORY PROTEIN F"/>
    <property type="match status" value="1"/>
</dbReference>
<dbReference type="EMBL" id="LAXJ01000003">
    <property type="protein sequence ID" value="KRS14061.1"/>
    <property type="molecule type" value="Genomic_DNA"/>
</dbReference>
<evidence type="ECO:0000313" key="4">
    <source>
        <dbReference type="EMBL" id="KRS14061.1"/>
    </source>
</evidence>
<proteinExistence type="inferred from homology"/>
<dbReference type="PATRIC" id="fig|1641875.4.peg.3200"/>
<dbReference type="PANTHER" id="PTHR33620:SF1">
    <property type="entry name" value="UREASE ACCESSORY PROTEIN F"/>
    <property type="match status" value="1"/>
</dbReference>